<dbReference type="InterPro" id="IPR045861">
    <property type="entry name" value="CorA_cytoplasmic_dom"/>
</dbReference>
<dbReference type="InterPro" id="IPR045863">
    <property type="entry name" value="CorA_TM1_TM2"/>
</dbReference>
<dbReference type="SUPFAM" id="SSF143865">
    <property type="entry name" value="CorA soluble domain-like"/>
    <property type="match status" value="1"/>
</dbReference>
<dbReference type="RefSeq" id="WP_149678163.1">
    <property type="nucleotide sequence ID" value="NZ_FQZP01000009.1"/>
</dbReference>
<keyword evidence="5 6" id="KW-0472">Membrane</keyword>
<dbReference type="PANTHER" id="PTHR47891">
    <property type="entry name" value="TRANSPORTER-RELATED"/>
    <property type="match status" value="1"/>
</dbReference>
<protein>
    <submittedName>
        <fullName evidence="7">Magnesium transporter</fullName>
    </submittedName>
</protein>
<proteinExistence type="inferred from homology"/>
<organism evidence="7 8">
    <name type="scientific">Thermoclostridium caenicola</name>
    <dbReference type="NCBI Taxonomy" id="659425"/>
    <lineage>
        <taxon>Bacteria</taxon>
        <taxon>Bacillati</taxon>
        <taxon>Bacillota</taxon>
        <taxon>Clostridia</taxon>
        <taxon>Eubacteriales</taxon>
        <taxon>Oscillospiraceae</taxon>
        <taxon>Thermoclostridium</taxon>
    </lineage>
</organism>
<name>A0A1M6DZF3_9FIRM</name>
<evidence type="ECO:0000256" key="6">
    <source>
        <dbReference type="SAM" id="Phobius"/>
    </source>
</evidence>
<evidence type="ECO:0000256" key="2">
    <source>
        <dbReference type="ARBA" id="ARBA00009765"/>
    </source>
</evidence>
<keyword evidence="4 6" id="KW-1133">Transmembrane helix</keyword>
<dbReference type="Proteomes" id="UP000324781">
    <property type="component" value="Unassembled WGS sequence"/>
</dbReference>
<dbReference type="AlphaFoldDB" id="A0A1M6DZF3"/>
<comment type="subcellular location">
    <subcellularLocation>
        <location evidence="1">Membrane</location>
        <topology evidence="1">Multi-pass membrane protein</topology>
    </subcellularLocation>
</comment>
<evidence type="ECO:0000256" key="1">
    <source>
        <dbReference type="ARBA" id="ARBA00004141"/>
    </source>
</evidence>
<dbReference type="GO" id="GO:0016020">
    <property type="term" value="C:membrane"/>
    <property type="evidence" value="ECO:0007669"/>
    <property type="project" value="UniProtKB-SubCell"/>
</dbReference>
<comment type="similarity">
    <text evidence="2">Belongs to the CorA metal ion transporter (MIT) (TC 1.A.35) family.</text>
</comment>
<feature type="transmembrane region" description="Helical" evidence="6">
    <location>
        <begin position="287"/>
        <end position="308"/>
    </location>
</feature>
<dbReference type="InterPro" id="IPR047199">
    <property type="entry name" value="CorA-like"/>
</dbReference>
<feature type="transmembrane region" description="Helical" evidence="6">
    <location>
        <begin position="256"/>
        <end position="275"/>
    </location>
</feature>
<keyword evidence="8" id="KW-1185">Reference proteome</keyword>
<dbReference type="EMBL" id="FQZP01000009">
    <property type="protein sequence ID" value="SHI78525.1"/>
    <property type="molecule type" value="Genomic_DNA"/>
</dbReference>
<evidence type="ECO:0000256" key="3">
    <source>
        <dbReference type="ARBA" id="ARBA00022692"/>
    </source>
</evidence>
<sequence>MMEIFKTSEHGLETLTVDTIEKGCWINLTEPSEEELDKLTQLIGAEPTFLRDPLDVEEKPRIDTEDDQILIIVDIPYVYEDDKSIKFETLPMGLLQVRDDYIITICSKQVPVLERFRNGQIKNLYTYKKTRFIFQVLYHVAKDYLKYLKHIDKKSEFIENSLYKSMRNKELYKMMELSKSLVYFTTSLKSNETVLERLLSGKLIKMYEEDQDLLEDTIIENKQAIEMANIYSSILSGMMDAFASIISNNQNMVMKFLAAITIVLSVPNVIFSFFGQNFEWPFTGNPFMWLYVTVGSIAITLFVAFILYRRDMF</sequence>
<reference evidence="7 8" key="1">
    <citation type="submission" date="2016-11" db="EMBL/GenBank/DDBJ databases">
        <authorList>
            <person name="Varghese N."/>
            <person name="Submissions S."/>
        </authorList>
    </citation>
    <scope>NUCLEOTIDE SEQUENCE [LARGE SCALE GENOMIC DNA]</scope>
    <source>
        <strain evidence="7 8">DSM 19027</strain>
    </source>
</reference>
<dbReference type="GO" id="GO:0046873">
    <property type="term" value="F:metal ion transmembrane transporter activity"/>
    <property type="evidence" value="ECO:0007669"/>
    <property type="project" value="InterPro"/>
</dbReference>
<keyword evidence="3 6" id="KW-0812">Transmembrane</keyword>
<accession>A0A1M6DZF3</accession>
<evidence type="ECO:0000313" key="8">
    <source>
        <dbReference type="Proteomes" id="UP000324781"/>
    </source>
</evidence>
<dbReference type="Gene3D" id="1.20.58.340">
    <property type="entry name" value="Magnesium transport protein CorA, transmembrane region"/>
    <property type="match status" value="2"/>
</dbReference>
<evidence type="ECO:0000256" key="4">
    <source>
        <dbReference type="ARBA" id="ARBA00022989"/>
    </source>
</evidence>
<dbReference type="InterPro" id="IPR002523">
    <property type="entry name" value="MgTranspt_CorA/ZnTranspt_ZntB"/>
</dbReference>
<dbReference type="SUPFAM" id="SSF144083">
    <property type="entry name" value="Magnesium transport protein CorA, transmembrane region"/>
    <property type="match status" value="1"/>
</dbReference>
<evidence type="ECO:0000256" key="5">
    <source>
        <dbReference type="ARBA" id="ARBA00023136"/>
    </source>
</evidence>
<dbReference type="Gene3D" id="3.30.460.20">
    <property type="entry name" value="CorA soluble domain-like"/>
    <property type="match status" value="1"/>
</dbReference>
<evidence type="ECO:0000313" key="7">
    <source>
        <dbReference type="EMBL" id="SHI78525.1"/>
    </source>
</evidence>
<gene>
    <name evidence="7" type="ORF">SAMN05444373_100959</name>
</gene>
<dbReference type="Pfam" id="PF01544">
    <property type="entry name" value="CorA"/>
    <property type="match status" value="1"/>
</dbReference>
<dbReference type="OrthoDB" id="9803416at2"/>
<dbReference type="PANTHER" id="PTHR47891:SF2">
    <property type="entry name" value="MAGNESIUM AND COBALT TRANSPORTER"/>
    <property type="match status" value="1"/>
</dbReference>
<dbReference type="CDD" id="cd12827">
    <property type="entry name" value="EcCorA_ZntB-like_u2"/>
    <property type="match status" value="1"/>
</dbReference>